<evidence type="ECO:0000256" key="4">
    <source>
        <dbReference type="ARBA" id="ARBA00022452"/>
    </source>
</evidence>
<dbReference type="PANTHER" id="PTHR34501">
    <property type="entry name" value="PROTEIN YDDL-RELATED"/>
    <property type="match status" value="1"/>
</dbReference>
<keyword evidence="4" id="KW-1134">Transmembrane beta strand</keyword>
<keyword evidence="10" id="KW-0998">Cell outer membrane</keyword>
<dbReference type="RefSeq" id="WP_187718082.1">
    <property type="nucleotide sequence ID" value="NZ_JACTAH010000002.1"/>
</dbReference>
<dbReference type="PRINTS" id="PR00184">
    <property type="entry name" value="NEISSPPORIN"/>
</dbReference>
<feature type="signal peptide" evidence="11">
    <location>
        <begin position="1"/>
        <end position="20"/>
    </location>
</feature>
<keyword evidence="3" id="KW-0813">Transport</keyword>
<dbReference type="InterPro" id="IPR033900">
    <property type="entry name" value="Gram_neg_porin_domain"/>
</dbReference>
<evidence type="ECO:0000256" key="8">
    <source>
        <dbReference type="ARBA" id="ARBA00023114"/>
    </source>
</evidence>
<dbReference type="Pfam" id="PF13609">
    <property type="entry name" value="Porin_4"/>
    <property type="match status" value="1"/>
</dbReference>
<organism evidence="13 14">
    <name type="scientific">Thauera sedimentorum</name>
    <dbReference type="NCBI Taxonomy" id="2767595"/>
    <lineage>
        <taxon>Bacteria</taxon>
        <taxon>Pseudomonadati</taxon>
        <taxon>Pseudomonadota</taxon>
        <taxon>Betaproteobacteria</taxon>
        <taxon>Rhodocyclales</taxon>
        <taxon>Zoogloeaceae</taxon>
        <taxon>Thauera</taxon>
    </lineage>
</organism>
<name>A0ABR9BA56_9RHOO</name>
<proteinExistence type="predicted"/>
<evidence type="ECO:0000256" key="3">
    <source>
        <dbReference type="ARBA" id="ARBA00022448"/>
    </source>
</evidence>
<evidence type="ECO:0000256" key="10">
    <source>
        <dbReference type="ARBA" id="ARBA00023237"/>
    </source>
</evidence>
<gene>
    <name evidence="13" type="ORF">IFO67_10090</name>
</gene>
<dbReference type="PANTHER" id="PTHR34501:SF9">
    <property type="entry name" value="MAJOR OUTER MEMBRANE PROTEIN P.IA"/>
    <property type="match status" value="1"/>
</dbReference>
<sequence>MQKKLIALAVAGLVSAPAFAQSNVTVYGIVDMFVGHSKAGDTKATDVLSGGLAGSRLGFKGTEDLGNGMKALFTLEYGISPDISGGGLTFTRQSFVGLSGNFGTVTLGRQYAPGYYATAALGAVAAGPLDPIAVLTSGLGIAPGSNARWENAINYASPSFGGFSAQAIYSFSGKSGDGTVVDGLGDRNRMDSNDVGLGLTYANGPLDVRYVYQAAENLTDVEQDEHLIGAGYNFGVMKLVASYQIANIDAPGASDFDIKVATIGGIIPVGAGNIHVSVGKRSDDRSERDATSVGLAYTHGLSKRTTVYAGMNRTSNDDNAAFGSVLGIAGENETAFAVGINHKF</sequence>
<dbReference type="InterPro" id="IPR023614">
    <property type="entry name" value="Porin_dom_sf"/>
</dbReference>
<dbReference type="Gene3D" id="2.40.160.10">
    <property type="entry name" value="Porin"/>
    <property type="match status" value="1"/>
</dbReference>
<reference evidence="14" key="1">
    <citation type="submission" date="2023-07" db="EMBL/GenBank/DDBJ databases">
        <title>Thauera sp. CAU 1555 isolated from sand of Yaerae Beach.</title>
        <authorList>
            <person name="Kim W."/>
        </authorList>
    </citation>
    <scope>NUCLEOTIDE SEQUENCE [LARGE SCALE GENOMIC DNA]</scope>
    <source>
        <strain evidence="14">CAU 1555</strain>
    </source>
</reference>
<evidence type="ECO:0000313" key="13">
    <source>
        <dbReference type="EMBL" id="MBD8503229.1"/>
    </source>
</evidence>
<dbReference type="InterPro" id="IPR002299">
    <property type="entry name" value="Porin_Neis"/>
</dbReference>
<feature type="chain" id="PRO_5046697774" evidence="11">
    <location>
        <begin position="21"/>
        <end position="344"/>
    </location>
</feature>
<comment type="subcellular location">
    <subcellularLocation>
        <location evidence="1">Cell outer membrane</location>
        <topology evidence="1">Multi-pass membrane protein</topology>
    </subcellularLocation>
</comment>
<keyword evidence="8" id="KW-0626">Porin</keyword>
<dbReference type="InterPro" id="IPR050298">
    <property type="entry name" value="Gram-neg_bact_OMP"/>
</dbReference>
<comment type="caution">
    <text evidence="13">The sequence shown here is derived from an EMBL/GenBank/DDBJ whole genome shotgun (WGS) entry which is preliminary data.</text>
</comment>
<evidence type="ECO:0000313" key="14">
    <source>
        <dbReference type="Proteomes" id="UP000603602"/>
    </source>
</evidence>
<accession>A0ABR9BA56</accession>
<keyword evidence="6 11" id="KW-0732">Signal</keyword>
<keyword evidence="7" id="KW-0406">Ion transport</keyword>
<dbReference type="SUPFAM" id="SSF56935">
    <property type="entry name" value="Porins"/>
    <property type="match status" value="1"/>
</dbReference>
<evidence type="ECO:0000256" key="9">
    <source>
        <dbReference type="ARBA" id="ARBA00023136"/>
    </source>
</evidence>
<keyword evidence="9" id="KW-0472">Membrane</keyword>
<evidence type="ECO:0000256" key="1">
    <source>
        <dbReference type="ARBA" id="ARBA00004571"/>
    </source>
</evidence>
<evidence type="ECO:0000256" key="5">
    <source>
        <dbReference type="ARBA" id="ARBA00022692"/>
    </source>
</evidence>
<evidence type="ECO:0000259" key="12">
    <source>
        <dbReference type="Pfam" id="PF13609"/>
    </source>
</evidence>
<protein>
    <submittedName>
        <fullName evidence="13">Porin</fullName>
    </submittedName>
</protein>
<evidence type="ECO:0000256" key="6">
    <source>
        <dbReference type="ARBA" id="ARBA00022729"/>
    </source>
</evidence>
<evidence type="ECO:0000256" key="11">
    <source>
        <dbReference type="SAM" id="SignalP"/>
    </source>
</evidence>
<dbReference type="Proteomes" id="UP000603602">
    <property type="component" value="Unassembled WGS sequence"/>
</dbReference>
<evidence type="ECO:0000256" key="7">
    <source>
        <dbReference type="ARBA" id="ARBA00023065"/>
    </source>
</evidence>
<dbReference type="CDD" id="cd00342">
    <property type="entry name" value="gram_neg_porins"/>
    <property type="match status" value="1"/>
</dbReference>
<keyword evidence="14" id="KW-1185">Reference proteome</keyword>
<comment type="subunit">
    <text evidence="2">Homotrimer.</text>
</comment>
<keyword evidence="5" id="KW-0812">Transmembrane</keyword>
<dbReference type="EMBL" id="JACYTO010000002">
    <property type="protein sequence ID" value="MBD8503229.1"/>
    <property type="molecule type" value="Genomic_DNA"/>
</dbReference>
<feature type="domain" description="Porin" evidence="12">
    <location>
        <begin position="7"/>
        <end position="319"/>
    </location>
</feature>
<dbReference type="InterPro" id="IPR001702">
    <property type="entry name" value="Porin_Gram-ve"/>
</dbReference>
<evidence type="ECO:0000256" key="2">
    <source>
        <dbReference type="ARBA" id="ARBA00011233"/>
    </source>
</evidence>
<dbReference type="PRINTS" id="PR00182">
    <property type="entry name" value="ECOLNEIPORIN"/>
</dbReference>